<proteinExistence type="predicted"/>
<feature type="region of interest" description="Disordered" evidence="1">
    <location>
        <begin position="1"/>
        <end position="103"/>
    </location>
</feature>
<reference evidence="3" key="1">
    <citation type="submission" date="2011-02" db="EMBL/GenBank/DDBJ databases">
        <title>The Genome Sequence of Capsaspora owczarzaki ATCC 30864.</title>
        <authorList>
            <person name="Russ C."/>
            <person name="Cuomo C."/>
            <person name="Burger G."/>
            <person name="Gray M.W."/>
            <person name="Holland P.W.H."/>
            <person name="King N."/>
            <person name="Lang F.B.F."/>
            <person name="Roger A.J."/>
            <person name="Ruiz-Trillo I."/>
            <person name="Young S.K."/>
            <person name="Zeng Q."/>
            <person name="Gargeya S."/>
            <person name="Alvarado L."/>
            <person name="Berlin A."/>
            <person name="Chapman S.B."/>
            <person name="Chen Z."/>
            <person name="Freedman E."/>
            <person name="Gellesch M."/>
            <person name="Goldberg J."/>
            <person name="Griggs A."/>
            <person name="Gujja S."/>
            <person name="Heilman E."/>
            <person name="Heiman D."/>
            <person name="Howarth C."/>
            <person name="Mehta T."/>
            <person name="Neiman D."/>
            <person name="Pearson M."/>
            <person name="Roberts A."/>
            <person name="Saif S."/>
            <person name="Shea T."/>
            <person name="Shenoy N."/>
            <person name="Sisk P."/>
            <person name="Stolte C."/>
            <person name="Sykes S."/>
            <person name="White J."/>
            <person name="Yandava C."/>
            <person name="Haas B."/>
            <person name="Nusbaum C."/>
            <person name="Birren B."/>
        </authorList>
    </citation>
    <scope>NUCLEOTIDE SEQUENCE</scope>
    <source>
        <strain evidence="3">ATCC 30864</strain>
    </source>
</reference>
<sequence length="190" mass="19996">MMMMRMMPRVAQRRTKSESTRQSPATTPRPTALAAGADSVHPSEPQLPDSDGRLQHGWPPPRPGSMSSGPRDDSAGARDGAPALRLPAHAARPAGRHSVGRGRRIDLPSASHCVVIGPPVVVVGTVQQQQQQQQQRPAATAWAKGDSPQQSSCPSSLLLLFVLQMLLLPRGHSAAGAAAAGLRGRASVRP</sequence>
<feature type="compositionally biased region" description="Low complexity" evidence="1">
    <location>
        <begin position="24"/>
        <end position="37"/>
    </location>
</feature>
<organism evidence="2 3">
    <name type="scientific">Capsaspora owczarzaki (strain ATCC 30864)</name>
    <dbReference type="NCBI Taxonomy" id="595528"/>
    <lineage>
        <taxon>Eukaryota</taxon>
        <taxon>Filasterea</taxon>
        <taxon>Capsaspora</taxon>
    </lineage>
</organism>
<gene>
    <name evidence="2" type="ORF">CAOG_009648</name>
</gene>
<dbReference type="InParanoid" id="A0A0D2WMU2"/>
<name>A0A0D2WMU2_CAPO3</name>
<feature type="compositionally biased region" description="Low complexity" evidence="1">
    <location>
        <begin position="80"/>
        <end position="93"/>
    </location>
</feature>
<dbReference type="Proteomes" id="UP000008743">
    <property type="component" value="Unassembled WGS sequence"/>
</dbReference>
<dbReference type="EMBL" id="KE346363">
    <property type="protein sequence ID" value="KJE92275.1"/>
    <property type="molecule type" value="Genomic_DNA"/>
</dbReference>
<evidence type="ECO:0000313" key="2">
    <source>
        <dbReference type="EMBL" id="KJE92275.1"/>
    </source>
</evidence>
<dbReference type="AlphaFoldDB" id="A0A0D2WMU2"/>
<accession>A0A0D2WMU2</accession>
<evidence type="ECO:0000256" key="1">
    <source>
        <dbReference type="SAM" id="MobiDB-lite"/>
    </source>
</evidence>
<keyword evidence="3" id="KW-1185">Reference proteome</keyword>
<protein>
    <submittedName>
        <fullName evidence="2">Uncharacterized protein</fullName>
    </submittedName>
</protein>
<evidence type="ECO:0000313" key="3">
    <source>
        <dbReference type="Proteomes" id="UP000008743"/>
    </source>
</evidence>